<evidence type="ECO:0000313" key="10">
    <source>
        <dbReference type="Proteomes" id="UP001170954"/>
    </source>
</evidence>
<dbReference type="EMBL" id="JACAGK010000058">
    <property type="protein sequence ID" value="MDM1049818.1"/>
    <property type="molecule type" value="Genomic_DNA"/>
</dbReference>
<evidence type="ECO:0000256" key="5">
    <source>
        <dbReference type="ARBA" id="ARBA00023163"/>
    </source>
</evidence>
<dbReference type="InterPro" id="IPR036388">
    <property type="entry name" value="WH-like_DNA-bd_sf"/>
</dbReference>
<sequence>MDNIYLDKILSGDRHAFRYFISTYKDMAFSVAISMVKNELFAEEVVQDSFVEAYLSLASFKKQAKFSTWFYKIVVRTAYKYRQKNKISDIEFVIEKHDQSAFENIEQQLLQKEQSQIINEALLKIPANESLLLRLFYLEELSVKEIVEITGWTESNSKVILHRARKSLSTVMKGLTLNLNYGS</sequence>
<keyword evidence="5 6" id="KW-0804">Transcription</keyword>
<dbReference type="InterPro" id="IPR013325">
    <property type="entry name" value="RNA_pol_sigma_r2"/>
</dbReference>
<dbReference type="Pfam" id="PF04542">
    <property type="entry name" value="Sigma70_r2"/>
    <property type="match status" value="1"/>
</dbReference>
<accession>A0ABT7NRF3</accession>
<dbReference type="PROSITE" id="PS01063">
    <property type="entry name" value="SIGMA70_ECF"/>
    <property type="match status" value="1"/>
</dbReference>
<name>A0ABT7NRF3_9SPHI</name>
<keyword evidence="4 6" id="KW-0238">DNA-binding</keyword>
<keyword evidence="2 6" id="KW-0805">Transcription regulation</keyword>
<dbReference type="InterPro" id="IPR007627">
    <property type="entry name" value="RNA_pol_sigma70_r2"/>
</dbReference>
<gene>
    <name evidence="9" type="ORF">HX018_16385</name>
</gene>
<dbReference type="Gene3D" id="1.10.10.10">
    <property type="entry name" value="Winged helix-like DNA-binding domain superfamily/Winged helix DNA-binding domain"/>
    <property type="match status" value="1"/>
</dbReference>
<dbReference type="CDD" id="cd06171">
    <property type="entry name" value="Sigma70_r4"/>
    <property type="match status" value="1"/>
</dbReference>
<evidence type="ECO:0000313" key="9">
    <source>
        <dbReference type="EMBL" id="MDM1049818.1"/>
    </source>
</evidence>
<evidence type="ECO:0000256" key="6">
    <source>
        <dbReference type="RuleBase" id="RU000716"/>
    </source>
</evidence>
<dbReference type="SUPFAM" id="SSF88946">
    <property type="entry name" value="Sigma2 domain of RNA polymerase sigma factors"/>
    <property type="match status" value="1"/>
</dbReference>
<keyword evidence="10" id="KW-1185">Reference proteome</keyword>
<dbReference type="Pfam" id="PF08281">
    <property type="entry name" value="Sigma70_r4_2"/>
    <property type="match status" value="1"/>
</dbReference>
<organism evidence="9 10">
    <name type="scientific">Sphingobacterium hotanense</name>
    <dbReference type="NCBI Taxonomy" id="649196"/>
    <lineage>
        <taxon>Bacteria</taxon>
        <taxon>Pseudomonadati</taxon>
        <taxon>Bacteroidota</taxon>
        <taxon>Sphingobacteriia</taxon>
        <taxon>Sphingobacteriales</taxon>
        <taxon>Sphingobacteriaceae</taxon>
        <taxon>Sphingobacterium</taxon>
    </lineage>
</organism>
<comment type="similarity">
    <text evidence="1 6">Belongs to the sigma-70 factor family. ECF subfamily.</text>
</comment>
<proteinExistence type="inferred from homology"/>
<feature type="domain" description="RNA polymerase sigma factor 70 region 4 type 2" evidence="8">
    <location>
        <begin position="116"/>
        <end position="168"/>
    </location>
</feature>
<evidence type="ECO:0000259" key="7">
    <source>
        <dbReference type="Pfam" id="PF04542"/>
    </source>
</evidence>
<evidence type="ECO:0000256" key="3">
    <source>
        <dbReference type="ARBA" id="ARBA00023082"/>
    </source>
</evidence>
<dbReference type="Gene3D" id="1.10.1740.10">
    <property type="match status" value="1"/>
</dbReference>
<evidence type="ECO:0000256" key="4">
    <source>
        <dbReference type="ARBA" id="ARBA00023125"/>
    </source>
</evidence>
<dbReference type="SUPFAM" id="SSF88659">
    <property type="entry name" value="Sigma3 and sigma4 domains of RNA polymerase sigma factors"/>
    <property type="match status" value="1"/>
</dbReference>
<reference evidence="9" key="1">
    <citation type="submission" date="2020-06" db="EMBL/GenBank/DDBJ databases">
        <authorList>
            <person name="Dong N."/>
        </authorList>
    </citation>
    <scope>NUCLEOTIDE SEQUENCE</scope>
    <source>
        <strain evidence="9">R1692</strain>
    </source>
</reference>
<dbReference type="Proteomes" id="UP001170954">
    <property type="component" value="Unassembled WGS sequence"/>
</dbReference>
<evidence type="ECO:0000256" key="2">
    <source>
        <dbReference type="ARBA" id="ARBA00023015"/>
    </source>
</evidence>
<dbReference type="PANTHER" id="PTHR43133:SF8">
    <property type="entry name" value="RNA POLYMERASE SIGMA FACTOR HI_1459-RELATED"/>
    <property type="match status" value="1"/>
</dbReference>
<dbReference type="InterPro" id="IPR014284">
    <property type="entry name" value="RNA_pol_sigma-70_dom"/>
</dbReference>
<dbReference type="RefSeq" id="WP_286652071.1">
    <property type="nucleotide sequence ID" value="NZ_JACAGK010000058.1"/>
</dbReference>
<dbReference type="NCBIfam" id="TIGR02937">
    <property type="entry name" value="sigma70-ECF"/>
    <property type="match status" value="1"/>
</dbReference>
<dbReference type="InterPro" id="IPR039425">
    <property type="entry name" value="RNA_pol_sigma-70-like"/>
</dbReference>
<keyword evidence="3 6" id="KW-0731">Sigma factor</keyword>
<feature type="domain" description="RNA polymerase sigma-70 region 2" evidence="7">
    <location>
        <begin position="21"/>
        <end position="86"/>
    </location>
</feature>
<evidence type="ECO:0000259" key="8">
    <source>
        <dbReference type="Pfam" id="PF08281"/>
    </source>
</evidence>
<dbReference type="InterPro" id="IPR013249">
    <property type="entry name" value="RNA_pol_sigma70_r4_t2"/>
</dbReference>
<dbReference type="InterPro" id="IPR013324">
    <property type="entry name" value="RNA_pol_sigma_r3/r4-like"/>
</dbReference>
<protein>
    <recommendedName>
        <fullName evidence="6">RNA polymerase sigma factor</fullName>
    </recommendedName>
</protein>
<evidence type="ECO:0000256" key="1">
    <source>
        <dbReference type="ARBA" id="ARBA00010641"/>
    </source>
</evidence>
<dbReference type="PANTHER" id="PTHR43133">
    <property type="entry name" value="RNA POLYMERASE ECF-TYPE SIGMA FACTO"/>
    <property type="match status" value="1"/>
</dbReference>
<reference evidence="9" key="2">
    <citation type="journal article" date="2022" name="Sci. Total Environ.">
        <title>Prevalence, transmission, and molecular epidemiology of tet(X)-positive bacteria among humans, animals, and environmental niches in China: An epidemiological, and genomic-based study.</title>
        <authorList>
            <person name="Dong N."/>
            <person name="Zeng Y."/>
            <person name="Cai C."/>
            <person name="Sun C."/>
            <person name="Lu J."/>
            <person name="Liu C."/>
            <person name="Zhou H."/>
            <person name="Sun Q."/>
            <person name="Shu L."/>
            <person name="Wang H."/>
            <person name="Wang Y."/>
            <person name="Wang S."/>
            <person name="Wu C."/>
            <person name="Chan E.W."/>
            <person name="Chen G."/>
            <person name="Shen Z."/>
            <person name="Chen S."/>
            <person name="Zhang R."/>
        </authorList>
    </citation>
    <scope>NUCLEOTIDE SEQUENCE</scope>
    <source>
        <strain evidence="9">R1692</strain>
    </source>
</reference>
<dbReference type="InterPro" id="IPR000838">
    <property type="entry name" value="RNA_pol_sigma70_ECF_CS"/>
</dbReference>
<comment type="caution">
    <text evidence="9">The sequence shown here is derived from an EMBL/GenBank/DDBJ whole genome shotgun (WGS) entry which is preliminary data.</text>
</comment>